<name>A0A0M9DIQ7_9BACI</name>
<dbReference type="STRING" id="33935.ADM90_19070"/>
<dbReference type="Proteomes" id="UP000037977">
    <property type="component" value="Unassembled WGS sequence"/>
</dbReference>
<dbReference type="PATRIC" id="fig|33935.3.peg.2633"/>
<accession>A0A0M9DIQ7</accession>
<evidence type="ECO:0000313" key="2">
    <source>
        <dbReference type="Proteomes" id="UP000037977"/>
    </source>
</evidence>
<organism evidence="1 2">
    <name type="scientific">Lysinibacillus macroides</name>
    <dbReference type="NCBI Taxonomy" id="33935"/>
    <lineage>
        <taxon>Bacteria</taxon>
        <taxon>Bacillati</taxon>
        <taxon>Bacillota</taxon>
        <taxon>Bacilli</taxon>
        <taxon>Bacillales</taxon>
        <taxon>Bacillaceae</taxon>
        <taxon>Lysinibacillus</taxon>
    </lineage>
</organism>
<sequence>MYDKKVFPIDPELVKMHSRLPVLLAELSHKNEEAALELLRAWGEHTKPIRQLYKEINKYLNEEK</sequence>
<comment type="caution">
    <text evidence="1">The sequence shown here is derived from an EMBL/GenBank/DDBJ whole genome shotgun (WGS) entry which is preliminary data.</text>
</comment>
<dbReference type="OrthoDB" id="2454907at2"/>
<dbReference type="EMBL" id="LGCI01000010">
    <property type="protein sequence ID" value="KOY81246.1"/>
    <property type="molecule type" value="Genomic_DNA"/>
</dbReference>
<reference evidence="1 2" key="1">
    <citation type="submission" date="2015-07" db="EMBL/GenBank/DDBJ databases">
        <title>Genome sequencing project for genomic taxonomy and phylogenomics of Bacillus-like bacteria.</title>
        <authorList>
            <person name="Liu B."/>
            <person name="Wang J."/>
            <person name="Zhu Y."/>
            <person name="Liu G."/>
            <person name="Chen Q."/>
            <person name="Chen Z."/>
            <person name="Che J."/>
            <person name="Ge C."/>
            <person name="Shi H."/>
            <person name="Pan Z."/>
            <person name="Liu X."/>
        </authorList>
    </citation>
    <scope>NUCLEOTIDE SEQUENCE [LARGE SCALE GENOMIC DNA]</scope>
    <source>
        <strain evidence="1 2">DSM 54</strain>
    </source>
</reference>
<keyword evidence="2" id="KW-1185">Reference proteome</keyword>
<proteinExistence type="predicted"/>
<dbReference type="AlphaFoldDB" id="A0A0M9DIQ7"/>
<evidence type="ECO:0000313" key="1">
    <source>
        <dbReference type="EMBL" id="KOY81246.1"/>
    </source>
</evidence>
<gene>
    <name evidence="1" type="ORF">ADM90_19070</name>
</gene>
<protein>
    <submittedName>
        <fullName evidence="1">Uncharacterized protein</fullName>
    </submittedName>
</protein>
<dbReference type="RefSeq" id="WP_053996486.1">
    <property type="nucleotide sequence ID" value="NZ_CP065643.1"/>
</dbReference>